<dbReference type="InterPro" id="IPR025304">
    <property type="entry name" value="ALIX_V_dom"/>
</dbReference>
<dbReference type="GO" id="GO:0005768">
    <property type="term" value="C:endosome"/>
    <property type="evidence" value="ECO:0007669"/>
    <property type="project" value="TreeGrafter"/>
</dbReference>
<feature type="coiled-coil region" evidence="2">
    <location>
        <begin position="312"/>
        <end position="339"/>
    </location>
</feature>
<keyword evidence="6" id="KW-1185">Reference proteome</keyword>
<dbReference type="Gene3D" id="1.25.40.280">
    <property type="entry name" value="alix/aip1 like domains"/>
    <property type="match status" value="1"/>
</dbReference>
<dbReference type="OrthoDB" id="64867at2759"/>
<dbReference type="VEuPathDB" id="FungiDB:F503_00321"/>
<dbReference type="OMA" id="VSHAEEM"/>
<keyword evidence="2" id="KW-0175">Coiled coil</keyword>
<protein>
    <submittedName>
        <fullName evidence="5">Ph-response regulator protein pala rim20</fullName>
    </submittedName>
</protein>
<gene>
    <name evidence="5" type="ORF">F503_00321</name>
</gene>
<dbReference type="PANTHER" id="PTHR23030:SF39">
    <property type="entry name" value="PROGRAMMED CELL DEATH 6-INTERACTING PROTEIN"/>
    <property type="match status" value="1"/>
</dbReference>
<evidence type="ECO:0000313" key="6">
    <source>
        <dbReference type="Proteomes" id="UP000016923"/>
    </source>
</evidence>
<dbReference type="STRING" id="1262450.S3C239"/>
<dbReference type="InterPro" id="IPR004328">
    <property type="entry name" value="BRO1_dom"/>
</dbReference>
<dbReference type="InterPro" id="IPR038499">
    <property type="entry name" value="BRO1_sf"/>
</dbReference>
<comment type="similarity">
    <text evidence="1">Belongs to the palA/RIM20 family.</text>
</comment>
<dbReference type="PANTHER" id="PTHR23030">
    <property type="entry name" value="PCD6 INTERACTING PROTEIN-RELATED"/>
    <property type="match status" value="1"/>
</dbReference>
<dbReference type="eggNOG" id="KOG2220">
    <property type="taxonomic scope" value="Eukaryota"/>
</dbReference>
<dbReference type="PROSITE" id="PS51180">
    <property type="entry name" value="BRO1"/>
    <property type="match status" value="1"/>
</dbReference>
<dbReference type="AlphaFoldDB" id="S3C239"/>
<evidence type="ECO:0000259" key="4">
    <source>
        <dbReference type="PROSITE" id="PS51180"/>
    </source>
</evidence>
<feature type="region of interest" description="Disordered" evidence="3">
    <location>
        <begin position="768"/>
        <end position="921"/>
    </location>
</feature>
<dbReference type="SMART" id="SM01041">
    <property type="entry name" value="BRO1"/>
    <property type="match status" value="1"/>
</dbReference>
<accession>S3C239</accession>
<feature type="domain" description="BRO1" evidence="4">
    <location>
        <begin position="6"/>
        <end position="420"/>
    </location>
</feature>
<evidence type="ECO:0000313" key="5">
    <source>
        <dbReference type="EMBL" id="EPE07599.1"/>
    </source>
</evidence>
<name>S3C239_OPHP1</name>
<organism evidence="5 6">
    <name type="scientific">Ophiostoma piceae (strain UAMH 11346)</name>
    <name type="common">Sap stain fungus</name>
    <dbReference type="NCBI Taxonomy" id="1262450"/>
    <lineage>
        <taxon>Eukaryota</taxon>
        <taxon>Fungi</taxon>
        <taxon>Dikarya</taxon>
        <taxon>Ascomycota</taxon>
        <taxon>Pezizomycotina</taxon>
        <taxon>Sordariomycetes</taxon>
        <taxon>Sordariomycetidae</taxon>
        <taxon>Ophiostomatales</taxon>
        <taxon>Ophiostomataceae</taxon>
        <taxon>Ophiostoma</taxon>
    </lineage>
</organism>
<evidence type="ECO:0000256" key="1">
    <source>
        <dbReference type="ARBA" id="ARBA00038154"/>
    </source>
</evidence>
<dbReference type="Gene3D" id="1.20.120.560">
    <property type="entry name" value="alix/aip1 in complex with the ypdl late domain"/>
    <property type="match status" value="1"/>
</dbReference>
<feature type="compositionally biased region" description="Low complexity" evidence="3">
    <location>
        <begin position="841"/>
        <end position="867"/>
    </location>
</feature>
<dbReference type="HOGENOM" id="CLU_007181_0_0_1"/>
<sequence length="921" mass="103099">MASQSTQLSIPFRKSTHLTLSTIIRQYVTDKYGQHPDTFRDDMTVIDTLRRDAVNVREAHTSGIRKLQAYAGQLSWIGGKFPVEIGAEFTWYPALGYNVERPIVQNNLKFERANILYNLAALYGQLAAVGAGSGSGGGGGGAGEKAGGAADVDGLKTSASYFMQAAGVLKYLRETVVTDTDVSGVLPEDMDSATLDCLEQLMLAQAQECFWMRAVSERYKDATIAKLAARLSDLYSQAGEAAMKSDAISRAWIHHVSAKHHHFAAAAQYRASLDCLEKRRYGEEIARLQDAHSCVAEGLKETRGGYLNKSVIDDLNGLKRRIEEDLKRAERDNDVIYLNVVPPKSELKILDRANMATSRTPPQVEKPFEYLGDHADFGPALFSKLVPFAVHLAVSVYEERRDRLVNQNIINDLEVLTEQLHATLLELNLPGSLQAIERPLGLPGTLVQHAEEIRYADAVNRAKRSFADIDKLRAGDRATFDEGKALLAVDSDEDAQLRRKYGTERWPRAEGRFDDGQGQKLWANADEIEGYFASSGSSDGVVRDMFAGIEDMLAMLAGPDRVLMDFVPNSRKMDLPESVKPSLGRLRSAYNDVLRLESRRRKRVETLREKARADDIKPDIMKETARLERAYPNTPIVASHFDSFFATRLHDLYESDQEQLVEKEKADQEKLLDDITRANREFTNQKKAAGTDRGGREREAALQQLDNAHYKYKEIVRNVEVGRKFYNDLSKIVGSFRDRCRAWVQQRRSEAQAMEEELSMPVLSSLSLGQRHQAQSAPVASPPPPPPQQQQQQQQQQKPYFQQQAYKEPEVQAPTPQSWSSLPQHQQQATPHLPTPPQHTPYPQEQTPQPHQQGIPQTLQQQFQQRQMWTPEMGIRFGGLSAPTSAGGQQQQQQQQQPNNGQPQSGPGPTTWSPSSGIRFG</sequence>
<feature type="compositionally biased region" description="Low complexity" evidence="3">
    <location>
        <begin position="882"/>
        <end position="921"/>
    </location>
</feature>
<dbReference type="Gene3D" id="1.20.140.50">
    <property type="entry name" value="alix/aip1 like domains"/>
    <property type="match status" value="1"/>
</dbReference>
<dbReference type="Pfam" id="PF13949">
    <property type="entry name" value="ALIX_LYPXL_bnd"/>
    <property type="match status" value="1"/>
</dbReference>
<dbReference type="CDD" id="cd09241">
    <property type="entry name" value="BRO1_ScRim20-like"/>
    <property type="match status" value="1"/>
</dbReference>
<dbReference type="Pfam" id="PF03097">
    <property type="entry name" value="BRO1"/>
    <property type="match status" value="1"/>
</dbReference>
<feature type="compositionally biased region" description="Low complexity" evidence="3">
    <location>
        <begin position="789"/>
        <end position="805"/>
    </location>
</feature>
<evidence type="ECO:0000256" key="3">
    <source>
        <dbReference type="SAM" id="MobiDB-lite"/>
    </source>
</evidence>
<proteinExistence type="inferred from homology"/>
<dbReference type="EMBL" id="KE148150">
    <property type="protein sequence ID" value="EPE07599.1"/>
    <property type="molecule type" value="Genomic_DNA"/>
</dbReference>
<dbReference type="Proteomes" id="UP000016923">
    <property type="component" value="Unassembled WGS sequence"/>
</dbReference>
<feature type="compositionally biased region" description="Low complexity" evidence="3">
    <location>
        <begin position="823"/>
        <end position="832"/>
    </location>
</feature>
<reference evidence="5 6" key="1">
    <citation type="journal article" date="2013" name="BMC Genomics">
        <title>The genome and transcriptome of the pine saprophyte Ophiostoma piceae, and a comparison with the bark beetle-associated pine pathogen Grosmannia clavigera.</title>
        <authorList>
            <person name="Haridas S."/>
            <person name="Wang Y."/>
            <person name="Lim L."/>
            <person name="Massoumi Alamouti S."/>
            <person name="Jackman S."/>
            <person name="Docking R."/>
            <person name="Robertson G."/>
            <person name="Birol I."/>
            <person name="Bohlmann J."/>
            <person name="Breuil C."/>
        </authorList>
    </citation>
    <scope>NUCLEOTIDE SEQUENCE [LARGE SCALE GENOMIC DNA]</scope>
    <source>
        <strain evidence="5 6">UAMH 11346</strain>
    </source>
</reference>
<evidence type="ECO:0000256" key="2">
    <source>
        <dbReference type="SAM" id="Coils"/>
    </source>
</evidence>